<accession>A0AA85AF29</accession>
<evidence type="ECO:0000313" key="3">
    <source>
        <dbReference type="Proteomes" id="UP000050790"/>
    </source>
</evidence>
<keyword evidence="2" id="KW-0732">Signal</keyword>
<keyword evidence="1" id="KW-1133">Transmembrane helix</keyword>
<keyword evidence="1" id="KW-0472">Membrane</keyword>
<evidence type="ECO:0000313" key="4">
    <source>
        <dbReference type="WBParaSite" id="SMRG1_79070.1"/>
    </source>
</evidence>
<dbReference type="WBParaSite" id="SMRG1_79070.1">
    <property type="protein sequence ID" value="SMRG1_79070.1"/>
    <property type="gene ID" value="SMRG1_79070"/>
</dbReference>
<feature type="chain" id="PRO_5041589327" evidence="2">
    <location>
        <begin position="22"/>
        <end position="489"/>
    </location>
</feature>
<protein>
    <submittedName>
        <fullName evidence="4 5">EGF-like domain-containing protein</fullName>
    </submittedName>
</protein>
<dbReference type="AlphaFoldDB" id="A0AA85AF29"/>
<sequence length="489" mass="56207">MKYILLFAFVQSVILNIEIQGREVCLSCDILQQCEQIVCNNVLINGTFIPEYVIGCELACPFGNISCQKNNNGTFTWLPEDPCLPEISTTSEPNISLTTTTTTTVFPFHTDTPQVNTTTDLGVLNTAIFEINQTDCHYVSTESPNNITEDINYSKGWTLFWLIPLILIIMIFLLLLLCLVLNHFQKRKHRVEFPLSEKHIFDMIDPSTSSWGHYSYPYKSGTPTGQNGYYRQNINTIYEAYDSPNKTDRTFTNLQKISSPKYNKLKFIHRKTISPCPNRKLINWQESGTYEYAIPPSPKSASSMNINKTPPNYSPKKERNYSQISYNLNKSTSQIFSGTPTISIRYPEEMRSISQCNMLNPQKPNVQDKLSPDYYIQDGRTTTTFNRHINHLHRPKLSDDDNQIYQTEALINCDDDNEFTNEDTFDQISSITMQPTTVQQPISNLSPNQSFNAFIDCVDQQQMEQLGMYDSQYNDWTLDKTTNARIPRI</sequence>
<keyword evidence="1" id="KW-0812">Transmembrane</keyword>
<feature type="transmembrane region" description="Helical" evidence="1">
    <location>
        <begin position="159"/>
        <end position="181"/>
    </location>
</feature>
<reference evidence="4 5" key="1">
    <citation type="submission" date="2023-11" db="UniProtKB">
        <authorList>
            <consortium name="WormBaseParasite"/>
        </authorList>
    </citation>
    <scope>IDENTIFICATION</scope>
</reference>
<dbReference type="WBParaSite" id="SMRG1_79070.2">
    <property type="protein sequence ID" value="SMRG1_79070.2"/>
    <property type="gene ID" value="SMRG1_79070"/>
</dbReference>
<evidence type="ECO:0000256" key="1">
    <source>
        <dbReference type="SAM" id="Phobius"/>
    </source>
</evidence>
<organism evidence="3 4">
    <name type="scientific">Schistosoma margrebowiei</name>
    <dbReference type="NCBI Taxonomy" id="48269"/>
    <lineage>
        <taxon>Eukaryota</taxon>
        <taxon>Metazoa</taxon>
        <taxon>Spiralia</taxon>
        <taxon>Lophotrochozoa</taxon>
        <taxon>Platyhelminthes</taxon>
        <taxon>Trematoda</taxon>
        <taxon>Digenea</taxon>
        <taxon>Strigeidida</taxon>
        <taxon>Schistosomatoidea</taxon>
        <taxon>Schistosomatidae</taxon>
        <taxon>Schistosoma</taxon>
    </lineage>
</organism>
<name>A0AA85AF29_9TREM</name>
<dbReference type="Proteomes" id="UP000050790">
    <property type="component" value="Unassembled WGS sequence"/>
</dbReference>
<feature type="signal peptide" evidence="2">
    <location>
        <begin position="1"/>
        <end position="21"/>
    </location>
</feature>
<evidence type="ECO:0000256" key="2">
    <source>
        <dbReference type="SAM" id="SignalP"/>
    </source>
</evidence>
<evidence type="ECO:0000313" key="5">
    <source>
        <dbReference type="WBParaSite" id="SMRG1_79070.2"/>
    </source>
</evidence>
<proteinExistence type="predicted"/>